<dbReference type="EMBL" id="JACSDZ010000013">
    <property type="protein sequence ID" value="KAF7388274.1"/>
    <property type="molecule type" value="Genomic_DNA"/>
</dbReference>
<gene>
    <name evidence="1" type="ORF">HZH68_012216</name>
</gene>
<keyword evidence="2" id="KW-1185">Reference proteome</keyword>
<reference evidence="1" key="1">
    <citation type="journal article" date="2020" name="G3 (Bethesda)">
        <title>High-Quality Assemblies for Three Invasive Social Wasps from the &lt;i&gt;Vespula&lt;/i&gt; Genus.</title>
        <authorList>
            <person name="Harrop T.W.R."/>
            <person name="Guhlin J."/>
            <person name="McLaughlin G.M."/>
            <person name="Permina E."/>
            <person name="Stockwell P."/>
            <person name="Gilligan J."/>
            <person name="Le Lec M.F."/>
            <person name="Gruber M.A.M."/>
            <person name="Quinn O."/>
            <person name="Lovegrove M."/>
            <person name="Duncan E.J."/>
            <person name="Remnant E.J."/>
            <person name="Van Eeckhoven J."/>
            <person name="Graham B."/>
            <person name="Knapp R.A."/>
            <person name="Langford K.W."/>
            <person name="Kronenberg Z."/>
            <person name="Press M.O."/>
            <person name="Eacker S.M."/>
            <person name="Wilson-Rankin E.E."/>
            <person name="Purcell J."/>
            <person name="Lester P.J."/>
            <person name="Dearden P.K."/>
        </authorList>
    </citation>
    <scope>NUCLEOTIDE SEQUENCE</scope>
    <source>
        <strain evidence="1">Linc-1</strain>
    </source>
</reference>
<proteinExistence type="predicted"/>
<protein>
    <submittedName>
        <fullName evidence="1">Uncharacterized protein</fullName>
    </submittedName>
</protein>
<accession>A0A834JJP3</accession>
<dbReference type="Proteomes" id="UP000617340">
    <property type="component" value="Unassembled WGS sequence"/>
</dbReference>
<comment type="caution">
    <text evidence="1">The sequence shown here is derived from an EMBL/GenBank/DDBJ whole genome shotgun (WGS) entry which is preliminary data.</text>
</comment>
<dbReference type="AlphaFoldDB" id="A0A834JJP3"/>
<evidence type="ECO:0000313" key="2">
    <source>
        <dbReference type="Proteomes" id="UP000617340"/>
    </source>
</evidence>
<sequence length="149" mass="17397">MENDEVEAVGLQEKSRLRLTVLISGVAEVDRRRKERLNALRDVSLSGCGKEGEYVERETFGRTTTDENRGRREANEYLGSFVQTTQGGIKFTIDRKPDASLVQLFFSSLSASRKKERRVFQDFFLLLRRNRELLEKFDEKDENQGPFRW</sequence>
<organism evidence="1 2">
    <name type="scientific">Vespula germanica</name>
    <name type="common">German yellow jacket</name>
    <name type="synonym">Paravespula germanica</name>
    <dbReference type="NCBI Taxonomy" id="30212"/>
    <lineage>
        <taxon>Eukaryota</taxon>
        <taxon>Metazoa</taxon>
        <taxon>Ecdysozoa</taxon>
        <taxon>Arthropoda</taxon>
        <taxon>Hexapoda</taxon>
        <taxon>Insecta</taxon>
        <taxon>Pterygota</taxon>
        <taxon>Neoptera</taxon>
        <taxon>Endopterygota</taxon>
        <taxon>Hymenoptera</taxon>
        <taxon>Apocrita</taxon>
        <taxon>Aculeata</taxon>
        <taxon>Vespoidea</taxon>
        <taxon>Vespidae</taxon>
        <taxon>Vespinae</taxon>
        <taxon>Vespula</taxon>
    </lineage>
</organism>
<name>A0A834JJP3_VESGE</name>
<evidence type="ECO:0000313" key="1">
    <source>
        <dbReference type="EMBL" id="KAF7388274.1"/>
    </source>
</evidence>